<dbReference type="PANTHER" id="PTHR11831">
    <property type="entry name" value="30S 40S RIBOSOMAL PROTEIN"/>
    <property type="match status" value="1"/>
</dbReference>
<dbReference type="NCBIfam" id="TIGR01017">
    <property type="entry name" value="rpsD_bact"/>
    <property type="match status" value="1"/>
</dbReference>
<dbReference type="HAMAP" id="MF_01306_B">
    <property type="entry name" value="Ribosomal_uS4_B"/>
    <property type="match status" value="1"/>
</dbReference>
<dbReference type="SUPFAM" id="SSF55174">
    <property type="entry name" value="Alpha-L RNA-binding motif"/>
    <property type="match status" value="1"/>
</dbReference>
<evidence type="ECO:0000256" key="3">
    <source>
        <dbReference type="ARBA" id="ARBA00022884"/>
    </source>
</evidence>
<dbReference type="InterPro" id="IPR036986">
    <property type="entry name" value="S4_RNA-bd_sf"/>
</dbReference>
<dbReference type="Gene3D" id="1.10.1050.10">
    <property type="entry name" value="Ribosomal Protein S4 Delta 41, Chain A, domain 1"/>
    <property type="match status" value="1"/>
</dbReference>
<dbReference type="GO" id="GO:0042274">
    <property type="term" value="P:ribosomal small subunit biogenesis"/>
    <property type="evidence" value="ECO:0007669"/>
    <property type="project" value="TreeGrafter"/>
</dbReference>
<dbReference type="GO" id="GO:0019843">
    <property type="term" value="F:rRNA binding"/>
    <property type="evidence" value="ECO:0007669"/>
    <property type="project" value="UniProtKB-UniRule"/>
</dbReference>
<evidence type="ECO:0000256" key="7">
    <source>
        <dbReference type="HAMAP-Rule" id="MF_01306"/>
    </source>
</evidence>
<comment type="function">
    <text evidence="7">With S5 and S12 plays an important role in translational accuracy.</text>
</comment>
<proteinExistence type="inferred from homology"/>
<dbReference type="CDD" id="cd00165">
    <property type="entry name" value="S4"/>
    <property type="match status" value="1"/>
</dbReference>
<dbReference type="InterPro" id="IPR018079">
    <property type="entry name" value="Ribosomal_uS4_CS"/>
</dbReference>
<evidence type="ECO:0000256" key="5">
    <source>
        <dbReference type="ARBA" id="ARBA00023274"/>
    </source>
</evidence>
<evidence type="ECO:0000259" key="10">
    <source>
        <dbReference type="SMART" id="SM01390"/>
    </source>
</evidence>
<protein>
    <recommendedName>
        <fullName evidence="6 7">Small ribosomal subunit protein uS4</fullName>
    </recommendedName>
</protein>
<evidence type="ECO:0000259" key="9">
    <source>
        <dbReference type="SMART" id="SM00363"/>
    </source>
</evidence>
<dbReference type="PANTHER" id="PTHR11831:SF4">
    <property type="entry name" value="SMALL RIBOSOMAL SUBUNIT PROTEIN US4M"/>
    <property type="match status" value="1"/>
</dbReference>
<comment type="caution">
    <text evidence="11">The sequence shown here is derived from an EMBL/GenBank/DDBJ whole genome shotgun (WGS) entry which is preliminary data.</text>
</comment>
<evidence type="ECO:0000256" key="2">
    <source>
        <dbReference type="ARBA" id="ARBA00022730"/>
    </source>
</evidence>
<dbReference type="EMBL" id="JADIMY010000068">
    <property type="protein sequence ID" value="MBO8427562.1"/>
    <property type="molecule type" value="Genomic_DNA"/>
</dbReference>
<comment type="subunit">
    <text evidence="7">Part of the 30S ribosomal subunit. Contacts protein S5. The interaction surface between S4 and S5 is involved in control of translational fidelity.</text>
</comment>
<sequence>MRNLDSKFKRSRRLQFSITETGKELGKKRKGLPGQHAAEKKKLSEYGKQLQEKQKLRDMYGVSERQFRRLFVLATKSKEVTGTAFFRILESRLDNLVYRMGFASTRAQARQLVNHGHILVNGKKIDIPSYLCKVNDVISIKEKSKGLLVIKNAMEQTKTLVGYVTRDDENKSGVYTRYPERNELTQDIKEAQIIEYYNRRL</sequence>
<dbReference type="NCBIfam" id="NF003717">
    <property type="entry name" value="PRK05327.1"/>
    <property type="match status" value="1"/>
</dbReference>
<dbReference type="GO" id="GO:0006412">
    <property type="term" value="P:translation"/>
    <property type="evidence" value="ECO:0007669"/>
    <property type="project" value="UniProtKB-UniRule"/>
</dbReference>
<evidence type="ECO:0000313" key="11">
    <source>
        <dbReference type="EMBL" id="MBO8427562.1"/>
    </source>
</evidence>
<keyword evidence="4 7" id="KW-0689">Ribosomal protein</keyword>
<dbReference type="AlphaFoldDB" id="A0A9D9DH27"/>
<dbReference type="SMART" id="SM00363">
    <property type="entry name" value="S4"/>
    <property type="match status" value="1"/>
</dbReference>
<comment type="similarity">
    <text evidence="1 7 8">Belongs to the universal ribosomal protein uS4 family.</text>
</comment>
<name>A0A9D9DH27_9BACL</name>
<dbReference type="SMART" id="SM01390">
    <property type="entry name" value="Ribosomal_S4"/>
    <property type="match status" value="1"/>
</dbReference>
<dbReference type="GO" id="GO:0003735">
    <property type="term" value="F:structural constituent of ribosome"/>
    <property type="evidence" value="ECO:0007669"/>
    <property type="project" value="InterPro"/>
</dbReference>
<keyword evidence="5 7" id="KW-0687">Ribonucleoprotein</keyword>
<dbReference type="InterPro" id="IPR001912">
    <property type="entry name" value="Ribosomal_uS4_N"/>
</dbReference>
<feature type="domain" description="RNA-binding S4" evidence="9">
    <location>
        <begin position="91"/>
        <end position="155"/>
    </location>
</feature>
<reference evidence="11" key="1">
    <citation type="submission" date="2020-10" db="EMBL/GenBank/DDBJ databases">
        <authorList>
            <person name="Gilroy R."/>
        </authorList>
    </citation>
    <scope>NUCLEOTIDE SEQUENCE</scope>
    <source>
        <strain evidence="11">11159</strain>
    </source>
</reference>
<dbReference type="InterPro" id="IPR002942">
    <property type="entry name" value="S4_RNA-bd"/>
</dbReference>
<reference evidence="11" key="2">
    <citation type="journal article" date="2021" name="PeerJ">
        <title>Extensive microbial diversity within the chicken gut microbiome revealed by metagenomics and culture.</title>
        <authorList>
            <person name="Gilroy R."/>
            <person name="Ravi A."/>
            <person name="Getino M."/>
            <person name="Pursley I."/>
            <person name="Horton D.L."/>
            <person name="Alikhan N.F."/>
            <person name="Baker D."/>
            <person name="Gharbi K."/>
            <person name="Hall N."/>
            <person name="Watson M."/>
            <person name="Adriaenssens E.M."/>
            <person name="Foster-Nyarko E."/>
            <person name="Jarju S."/>
            <person name="Secka A."/>
            <person name="Antonio M."/>
            <person name="Oren A."/>
            <person name="Chaudhuri R.R."/>
            <person name="La Ragione R."/>
            <person name="Hildebrand F."/>
            <person name="Pallen M.J."/>
        </authorList>
    </citation>
    <scope>NUCLEOTIDE SEQUENCE</scope>
    <source>
        <strain evidence="11">11159</strain>
    </source>
</reference>
<dbReference type="Gene3D" id="3.10.290.10">
    <property type="entry name" value="RNA-binding S4 domain"/>
    <property type="match status" value="1"/>
</dbReference>
<dbReference type="InterPro" id="IPR005709">
    <property type="entry name" value="Ribosomal_uS4_bac-type"/>
</dbReference>
<keyword evidence="2 7" id="KW-0699">rRNA-binding</keyword>
<gene>
    <name evidence="7 11" type="primary">rpsD</name>
    <name evidence="11" type="ORF">IAC58_03305</name>
</gene>
<accession>A0A9D9DH27</accession>
<feature type="domain" description="Small ribosomal subunit protein uS4 N-terminal" evidence="10">
    <location>
        <begin position="2"/>
        <end position="90"/>
    </location>
</feature>
<dbReference type="InterPro" id="IPR022801">
    <property type="entry name" value="Ribosomal_uS4"/>
</dbReference>
<dbReference type="Proteomes" id="UP000823613">
    <property type="component" value="Unassembled WGS sequence"/>
</dbReference>
<organism evidence="11 12">
    <name type="scientific">Candidatus Onthovivens merdipullorum</name>
    <dbReference type="NCBI Taxonomy" id="2840889"/>
    <lineage>
        <taxon>Bacteria</taxon>
        <taxon>Bacillati</taxon>
        <taxon>Bacillota</taxon>
        <taxon>Bacilli</taxon>
        <taxon>Bacillales</taxon>
        <taxon>Candidatus Onthovivens</taxon>
    </lineage>
</organism>
<comment type="function">
    <text evidence="7">One of the primary rRNA binding proteins, it binds directly to 16S rRNA where it nucleates assembly of the body of the 30S subunit.</text>
</comment>
<dbReference type="Pfam" id="PF01479">
    <property type="entry name" value="S4"/>
    <property type="match status" value="1"/>
</dbReference>
<evidence type="ECO:0000313" key="12">
    <source>
        <dbReference type="Proteomes" id="UP000823613"/>
    </source>
</evidence>
<evidence type="ECO:0000256" key="8">
    <source>
        <dbReference type="RuleBase" id="RU003699"/>
    </source>
</evidence>
<dbReference type="Pfam" id="PF00163">
    <property type="entry name" value="Ribosomal_S4"/>
    <property type="match status" value="1"/>
</dbReference>
<dbReference type="PROSITE" id="PS00632">
    <property type="entry name" value="RIBOSOMAL_S4"/>
    <property type="match status" value="1"/>
</dbReference>
<evidence type="ECO:0000256" key="1">
    <source>
        <dbReference type="ARBA" id="ARBA00007465"/>
    </source>
</evidence>
<evidence type="ECO:0000256" key="6">
    <source>
        <dbReference type="ARBA" id="ARBA00035254"/>
    </source>
</evidence>
<dbReference type="FunFam" id="3.10.290.10:FF:000001">
    <property type="entry name" value="30S ribosomal protein S4"/>
    <property type="match status" value="1"/>
</dbReference>
<dbReference type="PROSITE" id="PS50889">
    <property type="entry name" value="S4"/>
    <property type="match status" value="1"/>
</dbReference>
<keyword evidence="3 7" id="KW-0694">RNA-binding</keyword>
<dbReference type="GO" id="GO:0015935">
    <property type="term" value="C:small ribosomal subunit"/>
    <property type="evidence" value="ECO:0007669"/>
    <property type="project" value="InterPro"/>
</dbReference>
<evidence type="ECO:0000256" key="4">
    <source>
        <dbReference type="ARBA" id="ARBA00022980"/>
    </source>
</evidence>